<dbReference type="EMBL" id="UZAD01001130">
    <property type="protein sequence ID" value="VDN84770.1"/>
    <property type="molecule type" value="Genomic_DNA"/>
</dbReference>
<dbReference type="STRING" id="6280.A0A0N4T5Y3"/>
<gene>
    <name evidence="3" type="ORF">BPAG_LOCUS3584</name>
</gene>
<dbReference type="Pfam" id="PF05649">
    <property type="entry name" value="Peptidase_M13_N"/>
    <property type="match status" value="1"/>
</dbReference>
<dbReference type="SUPFAM" id="SSF55486">
    <property type="entry name" value="Metalloproteases ('zincins'), catalytic domain"/>
    <property type="match status" value="1"/>
</dbReference>
<proteinExistence type="inferred from homology"/>
<sequence>MFANIFLKRRFITQQFFHFDPIFITAIFFALTNDILNRNDLLLKSNFNTNFLSKKMTNEIDEIGYATAAHNILNSMNTTADPCNDFFQYACGRWIHENPIPDDQSGYGTFVITTNIVRKQMKDQTLFELNGTKSYITSGSNI</sequence>
<dbReference type="WBParaSite" id="BPAG_0000361601-mRNA-1">
    <property type="protein sequence ID" value="BPAG_0000361601-mRNA-1"/>
    <property type="gene ID" value="BPAG_0000361601"/>
</dbReference>
<evidence type="ECO:0000256" key="1">
    <source>
        <dbReference type="ARBA" id="ARBA00007357"/>
    </source>
</evidence>
<dbReference type="AlphaFoldDB" id="A0A0N4T5Y3"/>
<organism evidence="5">
    <name type="scientific">Brugia pahangi</name>
    <name type="common">Filarial nematode worm</name>
    <dbReference type="NCBI Taxonomy" id="6280"/>
    <lineage>
        <taxon>Eukaryota</taxon>
        <taxon>Metazoa</taxon>
        <taxon>Ecdysozoa</taxon>
        <taxon>Nematoda</taxon>
        <taxon>Chromadorea</taxon>
        <taxon>Rhabditida</taxon>
        <taxon>Spirurina</taxon>
        <taxon>Spiruromorpha</taxon>
        <taxon>Filarioidea</taxon>
        <taxon>Onchocercidae</taxon>
        <taxon>Brugia</taxon>
    </lineage>
</organism>
<dbReference type="Proteomes" id="UP000278627">
    <property type="component" value="Unassembled WGS sequence"/>
</dbReference>
<reference evidence="5" key="1">
    <citation type="submission" date="2017-02" db="UniProtKB">
        <authorList>
            <consortium name="WormBaseParasite"/>
        </authorList>
    </citation>
    <scope>IDENTIFICATION</scope>
</reference>
<dbReference type="InterPro" id="IPR008753">
    <property type="entry name" value="Peptidase_M13_N"/>
</dbReference>
<dbReference type="GO" id="GO:0004222">
    <property type="term" value="F:metalloendopeptidase activity"/>
    <property type="evidence" value="ECO:0007669"/>
    <property type="project" value="InterPro"/>
</dbReference>
<dbReference type="PANTHER" id="PTHR11733:SF239">
    <property type="entry name" value="NEPRILYSIN-11"/>
    <property type="match status" value="1"/>
</dbReference>
<comment type="similarity">
    <text evidence="1">Belongs to the peptidase M13 family.</text>
</comment>
<dbReference type="InterPro" id="IPR042089">
    <property type="entry name" value="Peptidase_M13_dom_2"/>
</dbReference>
<reference evidence="3 4" key="2">
    <citation type="submission" date="2018-11" db="EMBL/GenBank/DDBJ databases">
        <authorList>
            <consortium name="Pathogen Informatics"/>
        </authorList>
    </citation>
    <scope>NUCLEOTIDE SEQUENCE [LARGE SCALE GENOMIC DNA]</scope>
</reference>
<dbReference type="Gene3D" id="3.40.390.10">
    <property type="entry name" value="Collagenase (Catalytic Domain)"/>
    <property type="match status" value="1"/>
</dbReference>
<evidence type="ECO:0000313" key="5">
    <source>
        <dbReference type="WBParaSite" id="BPAG_0000361601-mRNA-1"/>
    </source>
</evidence>
<feature type="domain" description="Peptidase M13 N-terminal" evidence="2">
    <location>
        <begin position="82"/>
        <end position="123"/>
    </location>
</feature>
<dbReference type="GO" id="GO:0005886">
    <property type="term" value="C:plasma membrane"/>
    <property type="evidence" value="ECO:0007669"/>
    <property type="project" value="TreeGrafter"/>
</dbReference>
<dbReference type="PROSITE" id="PS51885">
    <property type="entry name" value="NEPRILYSIN"/>
    <property type="match status" value="1"/>
</dbReference>
<evidence type="ECO:0000313" key="3">
    <source>
        <dbReference type="EMBL" id="VDN84770.1"/>
    </source>
</evidence>
<name>A0A0N4T5Y3_BRUPA</name>
<evidence type="ECO:0000313" key="4">
    <source>
        <dbReference type="Proteomes" id="UP000278627"/>
    </source>
</evidence>
<dbReference type="PANTHER" id="PTHR11733">
    <property type="entry name" value="ZINC METALLOPROTEASE FAMILY M13 NEPRILYSIN-RELATED"/>
    <property type="match status" value="1"/>
</dbReference>
<dbReference type="Gene3D" id="1.10.1380.10">
    <property type="entry name" value="Neutral endopeptidase , domain2"/>
    <property type="match status" value="1"/>
</dbReference>
<dbReference type="GO" id="GO:0016485">
    <property type="term" value="P:protein processing"/>
    <property type="evidence" value="ECO:0007669"/>
    <property type="project" value="TreeGrafter"/>
</dbReference>
<accession>A0A0N4T5Y3</accession>
<keyword evidence="4" id="KW-1185">Reference proteome</keyword>
<dbReference type="InterPro" id="IPR024079">
    <property type="entry name" value="MetalloPept_cat_dom_sf"/>
</dbReference>
<dbReference type="InterPro" id="IPR000718">
    <property type="entry name" value="Peptidase_M13"/>
</dbReference>
<evidence type="ECO:0000259" key="2">
    <source>
        <dbReference type="Pfam" id="PF05649"/>
    </source>
</evidence>
<protein>
    <submittedName>
        <fullName evidence="5">Peptidase_M13_N domain-containing protein</fullName>
    </submittedName>
</protein>